<protein>
    <submittedName>
        <fullName evidence="1">Uncharacterized protein</fullName>
    </submittedName>
</protein>
<dbReference type="EMBL" id="VSSQ01138018">
    <property type="protein sequence ID" value="MPN61426.1"/>
    <property type="molecule type" value="Genomic_DNA"/>
</dbReference>
<reference evidence="1" key="1">
    <citation type="submission" date="2019-08" db="EMBL/GenBank/DDBJ databases">
        <authorList>
            <person name="Kucharzyk K."/>
            <person name="Murdoch R.W."/>
            <person name="Higgins S."/>
            <person name="Loffler F."/>
        </authorList>
    </citation>
    <scope>NUCLEOTIDE SEQUENCE</scope>
</reference>
<sequence length="117" mass="13301">MKQRYLAVIKEATYHENSDALTVTLDKVTWNSKYSDGNDEDPILNPRVTWETVDLGEVAVLVDAANGFQHLKRTQFPAYVREDDARARSKDGDGWRTPFGVWFVGNEPVALVEKYVP</sequence>
<organism evidence="1">
    <name type="scientific">bioreactor metagenome</name>
    <dbReference type="NCBI Taxonomy" id="1076179"/>
    <lineage>
        <taxon>unclassified sequences</taxon>
        <taxon>metagenomes</taxon>
        <taxon>ecological metagenomes</taxon>
    </lineage>
</organism>
<gene>
    <name evidence="1" type="ORF">SDC9_209163</name>
</gene>
<comment type="caution">
    <text evidence="1">The sequence shown here is derived from an EMBL/GenBank/DDBJ whole genome shotgun (WGS) entry which is preliminary data.</text>
</comment>
<name>A0A645JD93_9ZZZZ</name>
<accession>A0A645JD93</accession>
<proteinExistence type="predicted"/>
<dbReference type="AlphaFoldDB" id="A0A645JD93"/>
<evidence type="ECO:0000313" key="1">
    <source>
        <dbReference type="EMBL" id="MPN61426.1"/>
    </source>
</evidence>